<organism evidence="1 2">
    <name type="scientific">Vararia minispora EC-137</name>
    <dbReference type="NCBI Taxonomy" id="1314806"/>
    <lineage>
        <taxon>Eukaryota</taxon>
        <taxon>Fungi</taxon>
        <taxon>Dikarya</taxon>
        <taxon>Basidiomycota</taxon>
        <taxon>Agaricomycotina</taxon>
        <taxon>Agaricomycetes</taxon>
        <taxon>Russulales</taxon>
        <taxon>Lachnocladiaceae</taxon>
        <taxon>Vararia</taxon>
    </lineage>
</organism>
<protein>
    <submittedName>
        <fullName evidence="1">Uncharacterized protein</fullName>
    </submittedName>
</protein>
<gene>
    <name evidence="1" type="ORF">K488DRAFT_42183</name>
</gene>
<dbReference type="EMBL" id="MU273477">
    <property type="protein sequence ID" value="KAI0035981.1"/>
    <property type="molecule type" value="Genomic_DNA"/>
</dbReference>
<sequence length="354" mass="38733">MSDLPHFQRAWRVVARGPPSKALRLESDLPIPTRIPPGNALVKVQAGGLNPVDYKLMKLLPNFAAGRPTIAAFEFSGVIVDGNGTEWQSGDNIVADLDPRRTFKTKQGALAEYVFVPEKNMVRRPERVTPIEASGVLLVGQTAWQALFHVGGLSEDGAGQTIFISGGSTAVGSFAIQFAKAKGYRVIATASGKNEQYVRDLGADEFIDYTTIDLRKYLVDNPLTTKYSLFLEAVGTLDNALLYLYSQKFLVPGGVFVDVGPQPKGVGEIPKLAKLVFGLIRPRWLGGVEQKFRVFSAEPKQDDMKAIFTLIAEEKVRPLVDSVFEFGDVVKAYERVMSQRATGKVIIKVDPTAD</sequence>
<comment type="caution">
    <text evidence="1">The sequence shown here is derived from an EMBL/GenBank/DDBJ whole genome shotgun (WGS) entry which is preliminary data.</text>
</comment>
<evidence type="ECO:0000313" key="1">
    <source>
        <dbReference type="EMBL" id="KAI0035981.1"/>
    </source>
</evidence>
<dbReference type="Proteomes" id="UP000814128">
    <property type="component" value="Unassembled WGS sequence"/>
</dbReference>
<reference evidence="1" key="2">
    <citation type="journal article" date="2022" name="New Phytol.">
        <title>Evolutionary transition to the ectomycorrhizal habit in the genomes of a hyperdiverse lineage of mushroom-forming fungi.</title>
        <authorList>
            <person name="Looney B."/>
            <person name="Miyauchi S."/>
            <person name="Morin E."/>
            <person name="Drula E."/>
            <person name="Courty P.E."/>
            <person name="Kohler A."/>
            <person name="Kuo A."/>
            <person name="LaButti K."/>
            <person name="Pangilinan J."/>
            <person name="Lipzen A."/>
            <person name="Riley R."/>
            <person name="Andreopoulos W."/>
            <person name="He G."/>
            <person name="Johnson J."/>
            <person name="Nolan M."/>
            <person name="Tritt A."/>
            <person name="Barry K.W."/>
            <person name="Grigoriev I.V."/>
            <person name="Nagy L.G."/>
            <person name="Hibbett D."/>
            <person name="Henrissat B."/>
            <person name="Matheny P.B."/>
            <person name="Labbe J."/>
            <person name="Martin F.M."/>
        </authorList>
    </citation>
    <scope>NUCLEOTIDE SEQUENCE</scope>
    <source>
        <strain evidence="1">EC-137</strain>
    </source>
</reference>
<reference evidence="1" key="1">
    <citation type="submission" date="2021-02" db="EMBL/GenBank/DDBJ databases">
        <authorList>
            <consortium name="DOE Joint Genome Institute"/>
            <person name="Ahrendt S."/>
            <person name="Looney B.P."/>
            <person name="Miyauchi S."/>
            <person name="Morin E."/>
            <person name="Drula E."/>
            <person name="Courty P.E."/>
            <person name="Chicoki N."/>
            <person name="Fauchery L."/>
            <person name="Kohler A."/>
            <person name="Kuo A."/>
            <person name="Labutti K."/>
            <person name="Pangilinan J."/>
            <person name="Lipzen A."/>
            <person name="Riley R."/>
            <person name="Andreopoulos W."/>
            <person name="He G."/>
            <person name="Johnson J."/>
            <person name="Barry K.W."/>
            <person name="Grigoriev I.V."/>
            <person name="Nagy L."/>
            <person name="Hibbett D."/>
            <person name="Henrissat B."/>
            <person name="Matheny P.B."/>
            <person name="Labbe J."/>
            <person name="Martin F."/>
        </authorList>
    </citation>
    <scope>NUCLEOTIDE SEQUENCE</scope>
    <source>
        <strain evidence="1">EC-137</strain>
    </source>
</reference>
<accession>A0ACB8QVU8</accession>
<keyword evidence="2" id="KW-1185">Reference proteome</keyword>
<proteinExistence type="predicted"/>
<name>A0ACB8QVU8_9AGAM</name>
<evidence type="ECO:0000313" key="2">
    <source>
        <dbReference type="Proteomes" id="UP000814128"/>
    </source>
</evidence>